<name>A0AAW2HWH1_9NEOP</name>
<comment type="caution">
    <text evidence="5">The sequence shown here is derived from an EMBL/GenBank/DDBJ whole genome shotgun (WGS) entry which is preliminary data.</text>
</comment>
<proteinExistence type="predicted"/>
<feature type="chain" id="PRO_5043699658" evidence="4">
    <location>
        <begin position="29"/>
        <end position="1351"/>
    </location>
</feature>
<keyword evidence="1" id="KW-0433">Leucine-rich repeat</keyword>
<dbReference type="SUPFAM" id="SSF52058">
    <property type="entry name" value="L domain-like"/>
    <property type="match status" value="3"/>
</dbReference>
<dbReference type="InterPro" id="IPR003591">
    <property type="entry name" value="Leu-rich_rpt_typical-subtyp"/>
</dbReference>
<keyword evidence="4" id="KW-0732">Signal</keyword>
<sequence>MKKVQQDTGEWWLLVSVLVITKIASVSSVDSVISQPCPPTETIFPCTCNSLEEELQIWCSFNGLTNIIDGMRNLGTKIDYPVGEMILESNNLPSLPGRVFEGLEIKRLMLRDNGLERVTSNWLATLENSLLELFIIEPRLRTLPSDALDHLRKVEAVTLQGGYMKRAPKFSSLHNLRYIQIHSPVLMDLTPDNFHHLPSLEQLHLIGSPLLSKLDARLFTNLHKLSLLNISNCGLSWIHPKAMQNLPNLSELSLIGNRIPDASIVGRACRDLHNLHILRLDNNFIDRIMEGSFSDLPALRELYISGNMISEIHKGAFRNTPSLKILDLSRNIIRRINAGSFTYPSGNALEELWITDNQLYHVNEMKALFGNLPRLRFLDLSRNYFEEIPFDALRGHATLERLHLDENRIKRIPRKAFSGMTTLRELRLRNNSIFDIPEGPAWNLPSLKGLDLSRNKIRRLDSRLLTYLPSLRRLDISENDIDNVLPDAFIGNLQLETLNISKNFISSFHALTFGHLPKLFEVDAGWNRLREVIPGLPKNIEHLRLNQNQIYTLPNDLDLPALRLLDLSGNSIQVIPQHSFRSMSRLQWLYLNDNLLENVATGALNGLSRLETLNLKNNRIRHVHENWLKELVGLSQINLQGNQLEILPSGLLKYSPKLKSLNLGNNNLTDILPGSFSNLRELQELNLSHNSLVRMPEALQSLHVLQFLDLTQNRIRSIQPFSFERLPSLTELRMGNNRISSLPSNTFKDLPKLEFLDLNNNELEDISRGAFQALPSLVAVRLSKNRLRTLSEESFNDLPELQSAELQSNHITEIPDNAFVNVPHLALLNLSSNLILQLEKSGIMDLKSLEVLDLSNNRVSWLEGRNFQGMDWLVELKMDNNQICNIHGSPFNNLSRLRVLSLKHNRMTSVSEAAFQKLKNNIMVLDIDGNPLSCSCKMLWLQSWIEETTTEGPRCADGTLFREKRLSRTECGSSRIVEPVVPGCETETFQDSPLESAPLSALNLGLKNNTVGLLPHESEYFYDEYVEYQYEEVNTTESSTSGPILTTESTIRVANITQHNGIGETPTIYARPAYNITKPGLGLDDLKKAQQQQQQNYNGLTFFGIPLPSLSLGSIWKGNAGRSADKGHTRNRYAVGKVQPVIKTTSQGHPNFVTPTTVDSSGFHPIIPTTQAFVPAYNVSELEDKRHVHSDESFPSSEVTTEKLPTENPENTFIKQEISTEGVLPSTFYIHPDATSLQESVLVDDSSARVPASTASYPPWSETFTEESSIYRFPEIETPKWSNPNFERARAPFHEDSTSTSTEANTHKVNNWYFQNYNKTNLEPFIGVNSGSFLITSYYLLLSSLLLLLKV</sequence>
<feature type="transmembrane region" description="Helical" evidence="3">
    <location>
        <begin position="1325"/>
        <end position="1349"/>
    </location>
</feature>
<dbReference type="InterPro" id="IPR032675">
    <property type="entry name" value="LRR_dom_sf"/>
</dbReference>
<reference evidence="5" key="1">
    <citation type="journal article" date="2024" name="Gigascience">
        <title>Chromosome-level genome of the poultry shaft louse Menopon gallinae provides insight into the host-switching and adaptive evolution of parasitic lice.</title>
        <authorList>
            <person name="Xu Y."/>
            <person name="Ma L."/>
            <person name="Liu S."/>
            <person name="Liang Y."/>
            <person name="Liu Q."/>
            <person name="He Z."/>
            <person name="Tian L."/>
            <person name="Duan Y."/>
            <person name="Cai W."/>
            <person name="Li H."/>
            <person name="Song F."/>
        </authorList>
    </citation>
    <scope>NUCLEOTIDE SEQUENCE</scope>
    <source>
        <strain evidence="5">Cailab_2023a</strain>
    </source>
</reference>
<dbReference type="PANTHER" id="PTHR24366">
    <property type="entry name" value="IG(IMMUNOGLOBULIN) AND LRR(LEUCINE RICH REPEAT) DOMAINS"/>
    <property type="match status" value="1"/>
</dbReference>
<evidence type="ECO:0000313" key="5">
    <source>
        <dbReference type="EMBL" id="KAL0273708.1"/>
    </source>
</evidence>
<organism evidence="5">
    <name type="scientific">Menopon gallinae</name>
    <name type="common">poultry shaft louse</name>
    <dbReference type="NCBI Taxonomy" id="328185"/>
    <lineage>
        <taxon>Eukaryota</taxon>
        <taxon>Metazoa</taxon>
        <taxon>Ecdysozoa</taxon>
        <taxon>Arthropoda</taxon>
        <taxon>Hexapoda</taxon>
        <taxon>Insecta</taxon>
        <taxon>Pterygota</taxon>
        <taxon>Neoptera</taxon>
        <taxon>Paraneoptera</taxon>
        <taxon>Psocodea</taxon>
        <taxon>Troctomorpha</taxon>
        <taxon>Phthiraptera</taxon>
        <taxon>Amblycera</taxon>
        <taxon>Menoponidae</taxon>
        <taxon>Menopon</taxon>
    </lineage>
</organism>
<dbReference type="Pfam" id="PF00560">
    <property type="entry name" value="LRR_1"/>
    <property type="match status" value="2"/>
</dbReference>
<dbReference type="SMART" id="SM00369">
    <property type="entry name" value="LRR_TYP"/>
    <property type="match status" value="29"/>
</dbReference>
<keyword evidence="3" id="KW-0472">Membrane</keyword>
<dbReference type="PANTHER" id="PTHR24366:SF96">
    <property type="entry name" value="LEUCINE RICH REPEAT CONTAINING 53"/>
    <property type="match status" value="1"/>
</dbReference>
<dbReference type="SMART" id="SM00365">
    <property type="entry name" value="LRR_SD22"/>
    <property type="match status" value="10"/>
</dbReference>
<dbReference type="PROSITE" id="PS51450">
    <property type="entry name" value="LRR"/>
    <property type="match status" value="9"/>
</dbReference>
<evidence type="ECO:0000256" key="1">
    <source>
        <dbReference type="ARBA" id="ARBA00022614"/>
    </source>
</evidence>
<dbReference type="InterPro" id="IPR001611">
    <property type="entry name" value="Leu-rich_rpt"/>
</dbReference>
<dbReference type="SMART" id="SM00364">
    <property type="entry name" value="LRR_BAC"/>
    <property type="match status" value="15"/>
</dbReference>
<evidence type="ECO:0000256" key="4">
    <source>
        <dbReference type="SAM" id="SignalP"/>
    </source>
</evidence>
<protein>
    <submittedName>
        <fullName evidence="5">Uncharacterized protein</fullName>
    </submittedName>
</protein>
<feature type="signal peptide" evidence="4">
    <location>
        <begin position="1"/>
        <end position="28"/>
    </location>
</feature>
<evidence type="ECO:0000256" key="2">
    <source>
        <dbReference type="ARBA" id="ARBA00022737"/>
    </source>
</evidence>
<dbReference type="FunFam" id="3.80.10.10:FF:001164">
    <property type="entry name" value="GH01279p"/>
    <property type="match status" value="2"/>
</dbReference>
<keyword evidence="3" id="KW-0812">Transmembrane</keyword>
<keyword evidence="2" id="KW-0677">Repeat</keyword>
<keyword evidence="3" id="KW-1133">Transmembrane helix</keyword>
<dbReference type="Pfam" id="PF13855">
    <property type="entry name" value="LRR_8"/>
    <property type="match status" value="8"/>
</dbReference>
<dbReference type="Gene3D" id="3.80.10.10">
    <property type="entry name" value="Ribonuclease Inhibitor"/>
    <property type="match status" value="6"/>
</dbReference>
<dbReference type="EMBL" id="JARGDH010000003">
    <property type="protein sequence ID" value="KAL0273708.1"/>
    <property type="molecule type" value="Genomic_DNA"/>
</dbReference>
<accession>A0AAW2HWH1</accession>
<gene>
    <name evidence="5" type="ORF">PYX00_006325</name>
</gene>
<evidence type="ECO:0000256" key="3">
    <source>
        <dbReference type="SAM" id="Phobius"/>
    </source>
</evidence>